<keyword evidence="5" id="KW-0732">Signal</keyword>
<keyword evidence="4" id="KW-1015">Disulfide bond</keyword>
<dbReference type="InterPro" id="IPR001134">
    <property type="entry name" value="Netrin_domain"/>
</dbReference>
<dbReference type="PANTHER" id="PTHR11412:SF166">
    <property type="entry name" value="NTR DOMAIN-CONTAINING PROTEIN"/>
    <property type="match status" value="1"/>
</dbReference>
<dbReference type="Pfam" id="PF01759">
    <property type="entry name" value="NTR"/>
    <property type="match status" value="1"/>
</dbReference>
<dbReference type="Gene3D" id="1.50.10.20">
    <property type="match status" value="1"/>
</dbReference>
<evidence type="ECO:0000256" key="5">
    <source>
        <dbReference type="SAM" id="SignalP"/>
    </source>
</evidence>
<dbReference type="InterPro" id="IPR041425">
    <property type="entry name" value="C3/4/5_MG1"/>
</dbReference>
<dbReference type="Gene3D" id="2.60.40.1940">
    <property type="match status" value="1"/>
</dbReference>
<comment type="subcellular location">
    <subcellularLocation>
        <location evidence="1">Secreted</location>
    </subcellularLocation>
</comment>
<dbReference type="EMBL" id="LC009029">
    <property type="protein sequence ID" value="BAR45608.1"/>
    <property type="molecule type" value="mRNA"/>
</dbReference>
<dbReference type="Pfam" id="PF17789">
    <property type="entry name" value="MG4"/>
    <property type="match status" value="1"/>
</dbReference>
<dbReference type="SUPFAM" id="SSF47686">
    <property type="entry name" value="Anaphylotoxins (complement system)"/>
    <property type="match status" value="1"/>
</dbReference>
<dbReference type="InterPro" id="IPR011625">
    <property type="entry name" value="A2M_N_BRD"/>
</dbReference>
<dbReference type="SMART" id="SM01361">
    <property type="entry name" value="A2M_recep"/>
    <property type="match status" value="1"/>
</dbReference>
<dbReference type="InterPro" id="IPR047565">
    <property type="entry name" value="Alpha-macroglob_thiol-ester_cl"/>
</dbReference>
<keyword evidence="2" id="KW-0964">Secreted</keyword>
<dbReference type="SMART" id="SM01359">
    <property type="entry name" value="A2M_N_2"/>
    <property type="match status" value="1"/>
</dbReference>
<dbReference type="SUPFAM" id="SSF48239">
    <property type="entry name" value="Terpenoid cyclases/Protein prenyltransferases"/>
    <property type="match status" value="1"/>
</dbReference>
<evidence type="ECO:0000256" key="1">
    <source>
        <dbReference type="ARBA" id="ARBA00004613"/>
    </source>
</evidence>
<dbReference type="SUPFAM" id="SSF49410">
    <property type="entry name" value="Alpha-macroglobulin receptor domain"/>
    <property type="match status" value="1"/>
</dbReference>
<feature type="signal peptide" evidence="5">
    <location>
        <begin position="1"/>
        <end position="20"/>
    </location>
</feature>
<proteinExistence type="evidence at transcript level"/>
<dbReference type="InterPro" id="IPR036595">
    <property type="entry name" value="A-macroglobulin_rcpt-bd_sf"/>
</dbReference>
<gene>
    <name evidence="7" type="primary">C3-1</name>
</gene>
<dbReference type="SMART" id="SM00643">
    <property type="entry name" value="C345C"/>
    <property type="match status" value="1"/>
</dbReference>
<dbReference type="Gene3D" id="2.60.120.1540">
    <property type="match status" value="1"/>
</dbReference>
<dbReference type="Gene3D" id="6.20.50.160">
    <property type="match status" value="1"/>
</dbReference>
<evidence type="ECO:0000256" key="4">
    <source>
        <dbReference type="ARBA" id="ARBA00023157"/>
    </source>
</evidence>
<dbReference type="PANTHER" id="PTHR11412">
    <property type="entry name" value="MACROGLOBULIN / COMPLEMENT"/>
    <property type="match status" value="1"/>
</dbReference>
<dbReference type="InterPro" id="IPR008993">
    <property type="entry name" value="TIMP-like_OB-fold"/>
</dbReference>
<dbReference type="InterPro" id="IPR050473">
    <property type="entry name" value="A2M/Complement_sys"/>
</dbReference>
<dbReference type="GO" id="GO:0004866">
    <property type="term" value="F:endopeptidase inhibitor activity"/>
    <property type="evidence" value="ECO:0007669"/>
    <property type="project" value="InterPro"/>
</dbReference>
<dbReference type="Gene3D" id="2.60.40.1930">
    <property type="match status" value="3"/>
</dbReference>
<keyword evidence="3" id="KW-0882">Thioester bond</keyword>
<dbReference type="CDD" id="cd02896">
    <property type="entry name" value="complement_C3_C4_C5"/>
    <property type="match status" value="1"/>
</dbReference>
<accession>A0A0E4B905</accession>
<dbReference type="Pfam" id="PF00207">
    <property type="entry name" value="A2M"/>
    <property type="match status" value="1"/>
</dbReference>
<evidence type="ECO:0000259" key="6">
    <source>
        <dbReference type="PROSITE" id="PS50189"/>
    </source>
</evidence>
<dbReference type="InterPro" id="IPR040839">
    <property type="entry name" value="MG4"/>
</dbReference>
<protein>
    <submittedName>
        <fullName evidence="7">Complement component 3-1</fullName>
    </submittedName>
</protein>
<dbReference type="Gene3D" id="2.40.50.120">
    <property type="match status" value="1"/>
</dbReference>
<sequence>MGFLVSLSVVVLAFSQCINGLQYSVTAPNTFRIGVQETVGVAITNSPTPVQVEIFIHDRTPQKKVIDSQKLTLQNDKPQITTLLLRAQDVPADQKDQPHIFVDLAVKESTNKFYKEMTIPVTKYSGYVFVQTDKPIYLPNQRVHIRLFYLDENLLPLTGDLTLEVKNPNGSRVLYKENLPATPSGITEASFKFPSSPVFGNWTVTAFYGYKKAARTTVRFEVKDYVLPTFSVKIKSQKVVLKTDNLVKVDMIAEYVYGKPVEGFVNYKFAIRKPSGSIHSIGGHSNLKLRDGKSTITIRKSDIVKKLQWFPAIDKSVLIVEAEVIEQATGKRESEYDDSTIFTTSPYVIDLSRSLNEFKPGVPYQVQVDVRLVNNQPVNDRIPVTVNARAKKGGNFQALGKKPDLRTDVQGRVMFQFDTDENFEELVIEVQTKDEAVGDNQAKTTLSVIRYNTPVSKTYVWIAAPHEGTLFQVGKTFQTQVTVYPQERQMKLMYMVVSRGKILMMNETETRGEAVVRTIQFPVTVDMSPSFRLIVYFIKNGKIIADSLNIDVERTCKYNNGKFSVTADSSSGFFSPNQEVTFKITGEPDSVVGIGAVDEAVYLLNDRDVLTRDKMFKELSKHDLGTGPGGGINPAVVFKNAGILMLSNNEIGEHGRKEGITQPKERRKRSLLEKVEEYSGQAAICCKFGQFEGPVDMDCADRAAMIYEKIGEKFNCSTAFLDCCENKLKYMAANPGRANQEVEDEKPINELIEMVEADTLKHIRHIFPETWFFNTLQIGDGNECKGEQGQCITKFNAPHSITTWVIQGIAVSKTTGMCVAEPLKITVFKKTFVQLSLPPVAIRGEQIEVLATVFNYEPEDLDVSVYMFGVEGVCMGAGPGERTEIRKLKVPANGASSATFSVMPLEVSEYQLRVAALSYTSSDAVQKVLRVVPEGARVEKSISFTLDPGGIYSKRPRRQADHEGTIKDVYDEVLRKQLITVDLDLPNNHIPGTEKCFISVVGDPVGQAVNTTLSGLGGFLKMPTGCGEQTMIALGPLVYTMSYLKKTKQMTANIEDTGYKYLWGGYSLQQKYRKADGSYAVWATYASSTWLTAFVAKVFCQASAFIPIPPENINTALEWLVKRQHANGIFAEAYKVHHREMTGGIQGDVTLTAYVLISLLECNKYDSVTKKTAVNRAILFLEQNIPHLQRPYTIAIVSYALALTNSTKRQEANQKLKNIAKFHQESYTRYWNWDATEFGAGPKPWVYQHKPAAVAVETTSYALLAQLAYDDLDYAHPIVNWLNRQRSASGSFVSTQDTVMALQALTEYNIKANVPALDIMCNISSSASARVKRTILLKKDRPQEIQEIEVPPKGRLYFDVTGKGMGTLSLSMRFNVEKNPEDSCHYDLTITSEEADEIIKPVNLKPEFAGNDILPAAVVRSVFDERVQKEKFGYDVEGKDENNPAVDRAGKEIYNVGSQHVIKINICVKYKEKQNAGMSILDVGLFTGYKPIKEDLITLTMKKELKVGQFEITDRSVILYLDEVPINKPICLNFRASKEIHVGKVQPTAVKIYNYYDPDKSCTQFYGPDKGSVMLKKICEGKQCVCVEGICPSCFPFQDIRNIANDIDRRMELLNAVCDRKTDYFWNGTIKNIREDGSFKYFEFEVTDVLKEGVQQEREIQDETVTFVGKAACNCPKLTIGEVYMIMGEDGFEYKTDTGEKKFKYLFSKYTRIYHSRSLRMIQDQRGQKLQKTFNTIYMRFKRGERCIH</sequence>
<dbReference type="Gene3D" id="2.60.40.690">
    <property type="entry name" value="Alpha-macroglobulin, receptor-binding domain"/>
    <property type="match status" value="1"/>
</dbReference>
<dbReference type="Gene3D" id="1.20.91.20">
    <property type="entry name" value="Anaphylotoxins (complement system)"/>
    <property type="match status" value="1"/>
</dbReference>
<dbReference type="PROSITE" id="PS50189">
    <property type="entry name" value="NTR"/>
    <property type="match status" value="1"/>
</dbReference>
<organism evidence="7">
    <name type="scientific">Scolopendra japonica</name>
    <dbReference type="NCBI Taxonomy" id="2609777"/>
    <lineage>
        <taxon>Eukaryota</taxon>
        <taxon>Metazoa</taxon>
        <taxon>Ecdysozoa</taxon>
        <taxon>Arthropoda</taxon>
        <taxon>Myriapoda</taxon>
        <taxon>Chilopoda</taxon>
        <taxon>Pleurostigmophora</taxon>
        <taxon>Scolopendromorpha</taxon>
        <taxon>Scolopendridae</taxon>
        <taxon>Scolopendra</taxon>
    </lineage>
</organism>
<dbReference type="SMART" id="SM01360">
    <property type="entry name" value="A2M"/>
    <property type="match status" value="1"/>
</dbReference>
<dbReference type="PROSITE" id="PS00477">
    <property type="entry name" value="ALPHA_2_MACROGLOBULIN"/>
    <property type="match status" value="1"/>
</dbReference>
<dbReference type="Gene3D" id="2.20.130.20">
    <property type="match status" value="1"/>
</dbReference>
<evidence type="ECO:0000256" key="3">
    <source>
        <dbReference type="ARBA" id="ARBA00022966"/>
    </source>
</evidence>
<dbReference type="Pfam" id="PF07678">
    <property type="entry name" value="TED_complement"/>
    <property type="match status" value="1"/>
</dbReference>
<dbReference type="InterPro" id="IPR018933">
    <property type="entry name" value="Netrin_module_non-TIMP"/>
</dbReference>
<dbReference type="Pfam" id="PF07677">
    <property type="entry name" value="A2M_recep"/>
    <property type="match status" value="1"/>
</dbReference>
<dbReference type="InterPro" id="IPR009048">
    <property type="entry name" value="A-macroglobulin_rcpt-bd"/>
</dbReference>
<evidence type="ECO:0000313" key="7">
    <source>
        <dbReference type="EMBL" id="BAR45608.1"/>
    </source>
</evidence>
<dbReference type="InterPro" id="IPR001599">
    <property type="entry name" value="Macroglobln_a2"/>
</dbReference>
<dbReference type="Pfam" id="PF01835">
    <property type="entry name" value="MG2"/>
    <property type="match status" value="1"/>
</dbReference>
<dbReference type="InterPro" id="IPR011626">
    <property type="entry name" value="Alpha-macroglobulin_TED"/>
</dbReference>
<dbReference type="InterPro" id="IPR019742">
    <property type="entry name" value="MacrogloblnA2_CS"/>
</dbReference>
<reference evidence="7" key="1">
    <citation type="journal article" date="2015" name="Dev. Comp. Immunol.">
        <title>Evolution of the complement system in protostomes revealed by de novo transcriptome analysis of six species of Arthropoda.</title>
        <authorList>
            <person name="Sekiguchi R."/>
            <person name="Nonaka M."/>
        </authorList>
    </citation>
    <scope>NUCLEOTIDE SEQUENCE</scope>
</reference>
<name>A0A0E4B905_9MYRI</name>
<dbReference type="GO" id="GO:0005615">
    <property type="term" value="C:extracellular space"/>
    <property type="evidence" value="ECO:0007669"/>
    <property type="project" value="InterPro"/>
</dbReference>
<dbReference type="SUPFAM" id="SSF50242">
    <property type="entry name" value="TIMP-like"/>
    <property type="match status" value="1"/>
</dbReference>
<feature type="chain" id="PRO_5002418297" evidence="5">
    <location>
        <begin position="21"/>
        <end position="1749"/>
    </location>
</feature>
<feature type="domain" description="NTR" evidence="6">
    <location>
        <begin position="1591"/>
        <end position="1747"/>
    </location>
</feature>
<dbReference type="InterPro" id="IPR013783">
    <property type="entry name" value="Ig-like_fold"/>
</dbReference>
<dbReference type="Pfam" id="PF17790">
    <property type="entry name" value="MG1"/>
    <property type="match status" value="1"/>
</dbReference>
<dbReference type="InterPro" id="IPR018081">
    <property type="entry name" value="Anaphylatoxin_comp_syst"/>
</dbReference>
<dbReference type="Pfam" id="PF07703">
    <property type="entry name" value="A2M_BRD"/>
    <property type="match status" value="1"/>
</dbReference>
<dbReference type="Pfam" id="PF17791">
    <property type="entry name" value="MG3"/>
    <property type="match status" value="1"/>
</dbReference>
<dbReference type="Gene3D" id="2.60.40.10">
    <property type="entry name" value="Immunoglobulins"/>
    <property type="match status" value="2"/>
</dbReference>
<dbReference type="InterPro" id="IPR041555">
    <property type="entry name" value="MG3"/>
</dbReference>
<dbReference type="SMART" id="SM01419">
    <property type="entry name" value="Thiol-ester_cl"/>
    <property type="match status" value="1"/>
</dbReference>
<dbReference type="InterPro" id="IPR002890">
    <property type="entry name" value="MG2"/>
</dbReference>
<evidence type="ECO:0000256" key="2">
    <source>
        <dbReference type="ARBA" id="ARBA00022525"/>
    </source>
</evidence>
<dbReference type="InterPro" id="IPR008930">
    <property type="entry name" value="Terpenoid_cyclase/PrenylTrfase"/>
</dbReference>